<sequence length="409" mass="47415">MEVKNLKELLDKHIGDSNKIISYQTSNLLSSGENYGSILLRIQIKYQNKNGEEENADWVAKIAPPIPFLWEFFNIPVTFKKEVGVYKVIQPTLNEFGREKGIDNLIEIFAKYNGSRVSLNPNTQDVDRDAVLLMDNLKIAGFESKDRFVGFDYDCTKLLLHDLATLHASVIAFKLAKPNEFKRKILPYLSKDFFFDAGDEQLRHFMETLKGVAVRANPACAEHLPKVEERFLKIVQLYKSEVPPREPWATFIHGDLWVNNVLLKFENGKPVKHKMIDFQLIEYNSPANDVLFLLYSSVELSLLEKHVDEFLKMYHGYFIETLQKLDCDTAQFSYDSFLEECRKVVWEIQLAHLTFMHIPIFTQKGEGQDVSEFGSWTTADIEANIRRMHPVCGQKLQFIIMDFVKRGWL</sequence>
<protein>
    <submittedName>
        <fullName evidence="1">Uncharacterized protein</fullName>
    </submittedName>
</protein>
<organism evidence="1 2">
    <name type="scientific">Holotrichia oblita</name>
    <name type="common">Chafer beetle</name>
    <dbReference type="NCBI Taxonomy" id="644536"/>
    <lineage>
        <taxon>Eukaryota</taxon>
        <taxon>Metazoa</taxon>
        <taxon>Ecdysozoa</taxon>
        <taxon>Arthropoda</taxon>
        <taxon>Hexapoda</taxon>
        <taxon>Insecta</taxon>
        <taxon>Pterygota</taxon>
        <taxon>Neoptera</taxon>
        <taxon>Endopterygota</taxon>
        <taxon>Coleoptera</taxon>
        <taxon>Polyphaga</taxon>
        <taxon>Scarabaeiformia</taxon>
        <taxon>Scarabaeidae</taxon>
        <taxon>Melolonthinae</taxon>
        <taxon>Holotrichia</taxon>
    </lineage>
</organism>
<proteinExistence type="predicted"/>
<dbReference type="Proteomes" id="UP001056778">
    <property type="component" value="Chromosome 5"/>
</dbReference>
<gene>
    <name evidence="1" type="ORF">MML48_5g00005488</name>
</gene>
<accession>A0ACB9T509</accession>
<comment type="caution">
    <text evidence="1">The sequence shown here is derived from an EMBL/GenBank/DDBJ whole genome shotgun (WGS) entry which is preliminary data.</text>
</comment>
<name>A0ACB9T509_HOLOL</name>
<evidence type="ECO:0000313" key="2">
    <source>
        <dbReference type="Proteomes" id="UP001056778"/>
    </source>
</evidence>
<keyword evidence="2" id="KW-1185">Reference proteome</keyword>
<evidence type="ECO:0000313" key="1">
    <source>
        <dbReference type="EMBL" id="KAI4461868.1"/>
    </source>
</evidence>
<dbReference type="EMBL" id="CM043019">
    <property type="protein sequence ID" value="KAI4461868.1"/>
    <property type="molecule type" value="Genomic_DNA"/>
</dbReference>
<reference evidence="1" key="1">
    <citation type="submission" date="2022-04" db="EMBL/GenBank/DDBJ databases">
        <title>Chromosome-scale genome assembly of Holotrichia oblita Faldermann.</title>
        <authorList>
            <person name="Rongchong L."/>
        </authorList>
    </citation>
    <scope>NUCLEOTIDE SEQUENCE</scope>
    <source>
        <strain evidence="1">81SQS9</strain>
    </source>
</reference>